<feature type="domain" description="M23ase beta-sheet core" evidence="8">
    <location>
        <begin position="303"/>
        <end position="399"/>
    </location>
</feature>
<feature type="domain" description="DD-carboxypeptidase/endopeptidase Mpg-like N-terminal" evidence="9">
    <location>
        <begin position="75"/>
        <end position="156"/>
    </location>
</feature>
<keyword evidence="7" id="KW-0812">Transmembrane</keyword>
<dbReference type="Gene3D" id="2.70.70.10">
    <property type="entry name" value="Glucose Permease (Domain IIA)"/>
    <property type="match status" value="1"/>
</dbReference>
<dbReference type="KEGG" id="amah:DLM_1797"/>
<dbReference type="OrthoDB" id="9815245at2"/>
<dbReference type="Pfam" id="PF22310">
    <property type="entry name" value="NMB0315_dom_I"/>
    <property type="match status" value="1"/>
</dbReference>
<organism evidence="10 11">
    <name type="scientific">Aquitalea magnusonii</name>
    <dbReference type="NCBI Taxonomy" id="332411"/>
    <lineage>
        <taxon>Bacteria</taxon>
        <taxon>Pseudomonadati</taxon>
        <taxon>Pseudomonadota</taxon>
        <taxon>Betaproteobacteria</taxon>
        <taxon>Neisseriales</taxon>
        <taxon>Chromobacteriaceae</taxon>
        <taxon>Aquitalea</taxon>
    </lineage>
</organism>
<dbReference type="InterPro" id="IPR016047">
    <property type="entry name" value="M23ase_b-sheet_dom"/>
</dbReference>
<evidence type="ECO:0000313" key="10">
    <source>
        <dbReference type="EMBL" id="BBF85413.1"/>
    </source>
</evidence>
<feature type="transmembrane region" description="Helical" evidence="7">
    <location>
        <begin position="21"/>
        <end position="43"/>
    </location>
</feature>
<dbReference type="InterPro" id="IPR050570">
    <property type="entry name" value="Cell_wall_metabolism_enzyme"/>
</dbReference>
<keyword evidence="4" id="KW-0378">Hydrolase</keyword>
<dbReference type="GO" id="GO:0006508">
    <property type="term" value="P:proteolysis"/>
    <property type="evidence" value="ECO:0007669"/>
    <property type="project" value="UniProtKB-KW"/>
</dbReference>
<dbReference type="AlphaFoldDB" id="A0A3G9GF16"/>
<dbReference type="RefSeq" id="WP_089083377.1">
    <property type="nucleotide sequence ID" value="NZ_AP018823.1"/>
</dbReference>
<keyword evidence="6" id="KW-0482">Metalloprotease</keyword>
<reference evidence="10 11" key="2">
    <citation type="journal article" date="2017" name="Genome Announc.">
        <title>Draft genome sequence of Aquitalea magnusonii strain H3, a plant growth-promoting bacterium of duckweed Lemna minor.</title>
        <authorList>
            <person name="Ishizawa H."/>
            <person name="Kuroda M."/>
            <person name="Ike M."/>
        </authorList>
    </citation>
    <scope>NUCLEOTIDE SEQUENCE [LARGE SCALE GENOMIC DNA]</scope>
    <source>
        <strain evidence="10 11">H3</strain>
    </source>
</reference>
<dbReference type="InterPro" id="IPR011055">
    <property type="entry name" value="Dup_hybrid_motif"/>
</dbReference>
<evidence type="ECO:0000313" key="11">
    <source>
        <dbReference type="Proteomes" id="UP000198290"/>
    </source>
</evidence>
<evidence type="ECO:0000256" key="4">
    <source>
        <dbReference type="ARBA" id="ARBA00022801"/>
    </source>
</evidence>
<evidence type="ECO:0000256" key="3">
    <source>
        <dbReference type="ARBA" id="ARBA00022723"/>
    </source>
</evidence>
<dbReference type="Gene3D" id="3.10.450.350">
    <property type="match status" value="2"/>
</dbReference>
<comment type="cofactor">
    <cofactor evidence="1">
        <name>Zn(2+)</name>
        <dbReference type="ChEBI" id="CHEBI:29105"/>
    </cofactor>
</comment>
<reference evidence="11" key="3">
    <citation type="journal article" date="2017" name="Plant Physiol. Biochem.">
        <title>Differential oxidative and antioxidative response of duckweed Lemna minor toward plant growth promoting/inhibiting bacteria.</title>
        <authorList>
            <person name="Ishizawa H."/>
            <person name="Kuroda M."/>
            <person name="Morikawa M."/>
            <person name="Ike M."/>
        </authorList>
    </citation>
    <scope>NUCLEOTIDE SEQUENCE [LARGE SCALE GENOMIC DNA]</scope>
    <source>
        <strain evidence="11">H3</strain>
    </source>
</reference>
<reference evidence="11" key="1">
    <citation type="journal article" date="2017" name="Biotechnol. Biofuels">
        <title>Evaluation of environmental bacterial communities as a factor affecting the growth of duckweed Lemna minor.</title>
        <authorList>
            <person name="Ishizawa H."/>
            <person name="Kuroda M."/>
            <person name="Morikawa M."/>
            <person name="Ike M."/>
        </authorList>
    </citation>
    <scope>NUCLEOTIDE SEQUENCE [LARGE SCALE GENOMIC DNA]</scope>
    <source>
        <strain evidence="11">H3</strain>
    </source>
</reference>
<gene>
    <name evidence="10" type="ORF">DLM_1797</name>
</gene>
<dbReference type="EMBL" id="AP018823">
    <property type="protein sequence ID" value="BBF85413.1"/>
    <property type="molecule type" value="Genomic_DNA"/>
</dbReference>
<protein>
    <submittedName>
        <fullName evidence="10">Membrane proteins related to metalloendopeptidases</fullName>
    </submittedName>
</protein>
<dbReference type="PANTHER" id="PTHR21666">
    <property type="entry name" value="PEPTIDASE-RELATED"/>
    <property type="match status" value="1"/>
</dbReference>
<dbReference type="InterPro" id="IPR054512">
    <property type="entry name" value="NMB0315-like_N"/>
</dbReference>
<keyword evidence="2" id="KW-0645">Protease</keyword>
<dbReference type="SUPFAM" id="SSF51261">
    <property type="entry name" value="Duplicated hybrid motif"/>
    <property type="match status" value="1"/>
</dbReference>
<evidence type="ECO:0000256" key="5">
    <source>
        <dbReference type="ARBA" id="ARBA00022833"/>
    </source>
</evidence>
<evidence type="ECO:0000256" key="1">
    <source>
        <dbReference type="ARBA" id="ARBA00001947"/>
    </source>
</evidence>
<evidence type="ECO:0000259" key="9">
    <source>
        <dbReference type="Pfam" id="PF22310"/>
    </source>
</evidence>
<sequence length="443" mass="47814">MNYRKLLQLPQNCARHLFNHQLSWLGLAASLPLFGMVTAFAVAPGTATPPAVSQPLITQQLALPTFNFSQSDTRYWRHETVRRGDSIARVLNRLGISDTDARHFQANSTLSRELLRLQPGATLAVETNDAGALFSLQFLHDDENGEKILVLARQRDGRWQASADPAATETMDSLHALTIRHDALAELKAAGLGPDIIAQLADIFADRVNLAELQAGDSIALVHESLLHAGSPIANGNIMAAHIRQRGKIHQAFRFAHDSESGSYYDANGMALKQGLAMAPLSNPRISSGFGTRYHPLLHSIRQHQGIDYAAASGTPVRAPAVGTIVSIDTQNGYGKVLTLRHNAKLTTLYAHLQRFAPGIRAGQQVQAGQLLAYVGNTGRSTGPHLHFETRLNGLAVDPATAILPAPALAGRQKADFIASSRQWQAKLALLQATPANIAQLDS</sequence>
<name>A0A3G9GF16_9NEIS</name>
<dbReference type="CDD" id="cd12797">
    <property type="entry name" value="M23_peptidase"/>
    <property type="match status" value="1"/>
</dbReference>
<dbReference type="Pfam" id="PF01551">
    <property type="entry name" value="Peptidase_M23"/>
    <property type="match status" value="1"/>
</dbReference>
<evidence type="ECO:0000256" key="7">
    <source>
        <dbReference type="SAM" id="Phobius"/>
    </source>
</evidence>
<dbReference type="PANTHER" id="PTHR21666:SF288">
    <property type="entry name" value="CELL DIVISION PROTEIN YTFB"/>
    <property type="match status" value="1"/>
</dbReference>
<keyword evidence="7" id="KW-0472">Membrane</keyword>
<keyword evidence="3" id="KW-0479">Metal-binding</keyword>
<dbReference type="GO" id="GO:0004222">
    <property type="term" value="F:metalloendopeptidase activity"/>
    <property type="evidence" value="ECO:0007669"/>
    <property type="project" value="TreeGrafter"/>
</dbReference>
<keyword evidence="11" id="KW-1185">Reference proteome</keyword>
<proteinExistence type="predicted"/>
<dbReference type="Proteomes" id="UP000198290">
    <property type="component" value="Chromosome"/>
</dbReference>
<evidence type="ECO:0000259" key="8">
    <source>
        <dbReference type="Pfam" id="PF01551"/>
    </source>
</evidence>
<dbReference type="GO" id="GO:0046872">
    <property type="term" value="F:metal ion binding"/>
    <property type="evidence" value="ECO:0007669"/>
    <property type="project" value="UniProtKB-KW"/>
</dbReference>
<evidence type="ECO:0000256" key="2">
    <source>
        <dbReference type="ARBA" id="ARBA00022670"/>
    </source>
</evidence>
<evidence type="ECO:0000256" key="6">
    <source>
        <dbReference type="ARBA" id="ARBA00023049"/>
    </source>
</evidence>
<keyword evidence="7" id="KW-1133">Transmembrane helix</keyword>
<keyword evidence="5" id="KW-0862">Zinc</keyword>
<accession>A0A3G9GF16</accession>